<sequence length="179" mass="20489">MRYKGHRVGVFVDVQNLYYCAKNLYQSFPNYKALLNEAARERQIVCAFAYVVSANIPKQEDFFEALRSAGIEVKQKDLQVFPGGIKKGNWDVGIAVDILRYMDKIDVVVLASGDGDFTELLEYLRNRGVKTEVMSFGRTTSKKLIETADEFIDLDQSAEKYLMNKSSVRSTYRKTKNQE</sequence>
<proteinExistence type="predicted"/>
<dbReference type="InterPro" id="IPR021139">
    <property type="entry name" value="NYN"/>
</dbReference>
<accession>A0A1F5EKG1</accession>
<protein>
    <recommendedName>
        <fullName evidence="1">NYN domain-containing protein</fullName>
    </recommendedName>
</protein>
<dbReference type="CDD" id="cd10911">
    <property type="entry name" value="PIN_LabA"/>
    <property type="match status" value="1"/>
</dbReference>
<dbReference type="AlphaFoldDB" id="A0A1F5EKG1"/>
<dbReference type="Pfam" id="PF01936">
    <property type="entry name" value="NYN"/>
    <property type="match status" value="1"/>
</dbReference>
<dbReference type="Proteomes" id="UP000176451">
    <property type="component" value="Unassembled WGS sequence"/>
</dbReference>
<evidence type="ECO:0000259" key="1">
    <source>
        <dbReference type="Pfam" id="PF01936"/>
    </source>
</evidence>
<dbReference type="Gene3D" id="3.40.50.1010">
    <property type="entry name" value="5'-nuclease"/>
    <property type="match status" value="1"/>
</dbReference>
<organism evidence="2 3">
    <name type="scientific">Candidatus Berkelbacteria bacterium RIFCSPHIGHO2_12_FULL_36_9</name>
    <dbReference type="NCBI Taxonomy" id="1797469"/>
    <lineage>
        <taxon>Bacteria</taxon>
        <taxon>Candidatus Berkelbacteria</taxon>
    </lineage>
</organism>
<dbReference type="STRING" id="1797469.A3F08_01500"/>
<evidence type="ECO:0000313" key="2">
    <source>
        <dbReference type="EMBL" id="OGD67820.1"/>
    </source>
</evidence>
<feature type="domain" description="NYN" evidence="1">
    <location>
        <begin position="7"/>
        <end position="155"/>
    </location>
</feature>
<name>A0A1F5EKG1_9BACT</name>
<comment type="caution">
    <text evidence="2">The sequence shown here is derived from an EMBL/GenBank/DDBJ whole genome shotgun (WGS) entry which is preliminary data.</text>
</comment>
<dbReference type="PANTHER" id="PTHR35458:SF8">
    <property type="entry name" value="SLR0650 PROTEIN"/>
    <property type="match status" value="1"/>
</dbReference>
<evidence type="ECO:0000313" key="3">
    <source>
        <dbReference type="Proteomes" id="UP000176451"/>
    </source>
</evidence>
<dbReference type="EMBL" id="MEZV01000009">
    <property type="protein sequence ID" value="OGD67820.1"/>
    <property type="molecule type" value="Genomic_DNA"/>
</dbReference>
<dbReference type="InterPro" id="IPR047140">
    <property type="entry name" value="LabA"/>
</dbReference>
<reference evidence="2 3" key="1">
    <citation type="journal article" date="2016" name="Nat. Commun.">
        <title>Thousands of microbial genomes shed light on interconnected biogeochemical processes in an aquifer system.</title>
        <authorList>
            <person name="Anantharaman K."/>
            <person name="Brown C.T."/>
            <person name="Hug L.A."/>
            <person name="Sharon I."/>
            <person name="Castelle C.J."/>
            <person name="Probst A.J."/>
            <person name="Thomas B.C."/>
            <person name="Singh A."/>
            <person name="Wilkins M.J."/>
            <person name="Karaoz U."/>
            <person name="Brodie E.L."/>
            <person name="Williams K.H."/>
            <person name="Hubbard S.S."/>
            <person name="Banfield J.F."/>
        </authorList>
    </citation>
    <scope>NUCLEOTIDE SEQUENCE [LARGE SCALE GENOMIC DNA]</scope>
</reference>
<dbReference type="PANTHER" id="PTHR35458">
    <property type="entry name" value="SLR0755 PROTEIN"/>
    <property type="match status" value="1"/>
</dbReference>
<gene>
    <name evidence="2" type="ORF">A3F08_01500</name>
</gene>
<dbReference type="GO" id="GO:0004540">
    <property type="term" value="F:RNA nuclease activity"/>
    <property type="evidence" value="ECO:0007669"/>
    <property type="project" value="InterPro"/>
</dbReference>